<reference evidence="1" key="1">
    <citation type="submission" date="2023-11" db="EMBL/GenBank/DDBJ databases">
        <authorList>
            <person name="De Vega J J."/>
            <person name="De Vega J J."/>
        </authorList>
    </citation>
    <scope>NUCLEOTIDE SEQUENCE</scope>
</reference>
<keyword evidence="2" id="KW-1185">Reference proteome</keyword>
<protein>
    <recommendedName>
        <fullName evidence="3">F-box domain-containing protein</fullName>
    </recommendedName>
</protein>
<dbReference type="Proteomes" id="UP001295794">
    <property type="component" value="Unassembled WGS sequence"/>
</dbReference>
<dbReference type="AlphaFoldDB" id="A0AAD2Q545"/>
<sequence>MALSLQNLHMPLELLRLIFEWVAEEDFATALVLVRVSRAVQRWVEPSLYSTVQLSRPQTSGAFIRTIEGSRTKPPMFFAAYVKSLCILFDMPSEHMLRITSVCTGIDNLTTWFLPSQSQISAPPLSVARALAAIQPRRISVWHGITHPHPTDRYPFEGPVFSRVTHLNITNIWEDWSLWHWEALPPTLTHISLDLSFRAGQPQSGRIAASVRRLLRDCRKLRVCALREVPRGLMSTALLLTERPEATIRGALVSALEVLGWMDPRIVFFCIPDPFQLRKAHCEWEDLKWRVLEQATKQRLVGDTSALAARDLVFIT</sequence>
<evidence type="ECO:0000313" key="2">
    <source>
        <dbReference type="Proteomes" id="UP001295794"/>
    </source>
</evidence>
<gene>
    <name evidence="1" type="ORF">MYCIT1_LOCUS25311</name>
</gene>
<accession>A0AAD2Q545</accession>
<dbReference type="EMBL" id="CAVNYO010000412">
    <property type="protein sequence ID" value="CAK5276775.1"/>
    <property type="molecule type" value="Genomic_DNA"/>
</dbReference>
<organism evidence="1 2">
    <name type="scientific">Mycena citricolor</name>
    <dbReference type="NCBI Taxonomy" id="2018698"/>
    <lineage>
        <taxon>Eukaryota</taxon>
        <taxon>Fungi</taxon>
        <taxon>Dikarya</taxon>
        <taxon>Basidiomycota</taxon>
        <taxon>Agaricomycotina</taxon>
        <taxon>Agaricomycetes</taxon>
        <taxon>Agaricomycetidae</taxon>
        <taxon>Agaricales</taxon>
        <taxon>Marasmiineae</taxon>
        <taxon>Mycenaceae</taxon>
        <taxon>Mycena</taxon>
    </lineage>
</organism>
<name>A0AAD2Q545_9AGAR</name>
<evidence type="ECO:0000313" key="1">
    <source>
        <dbReference type="EMBL" id="CAK5276775.1"/>
    </source>
</evidence>
<proteinExistence type="predicted"/>
<comment type="caution">
    <text evidence="1">The sequence shown here is derived from an EMBL/GenBank/DDBJ whole genome shotgun (WGS) entry which is preliminary data.</text>
</comment>
<evidence type="ECO:0008006" key="3">
    <source>
        <dbReference type="Google" id="ProtNLM"/>
    </source>
</evidence>